<feature type="compositionally biased region" description="Basic and acidic residues" evidence="1">
    <location>
        <begin position="49"/>
        <end position="59"/>
    </location>
</feature>
<dbReference type="AlphaFoldDB" id="A0A4Y2C8V5"/>
<accession>A0A4Y2C8V5</accession>
<evidence type="ECO:0000256" key="1">
    <source>
        <dbReference type="SAM" id="MobiDB-lite"/>
    </source>
</evidence>
<dbReference type="EMBL" id="BGPR01000154">
    <property type="protein sequence ID" value="GBM00188.1"/>
    <property type="molecule type" value="Genomic_DNA"/>
</dbReference>
<evidence type="ECO:0000313" key="2">
    <source>
        <dbReference type="EMBL" id="GBM00188.1"/>
    </source>
</evidence>
<organism evidence="2 3">
    <name type="scientific">Araneus ventricosus</name>
    <name type="common">Orbweaver spider</name>
    <name type="synonym">Epeira ventricosa</name>
    <dbReference type="NCBI Taxonomy" id="182803"/>
    <lineage>
        <taxon>Eukaryota</taxon>
        <taxon>Metazoa</taxon>
        <taxon>Ecdysozoa</taxon>
        <taxon>Arthropoda</taxon>
        <taxon>Chelicerata</taxon>
        <taxon>Arachnida</taxon>
        <taxon>Araneae</taxon>
        <taxon>Araneomorphae</taxon>
        <taxon>Entelegynae</taxon>
        <taxon>Araneoidea</taxon>
        <taxon>Araneidae</taxon>
        <taxon>Araneus</taxon>
    </lineage>
</organism>
<sequence length="133" mass="14696">MNELKLIQSEYVTHSTLGGAVGHPVINFRKRHKRPEISTTGNLGNYSLGKHEGWGKGKEGRISNKDLINKLLLTSEPLLTCPSKTKRGKISNEVRELLEIIAPAPIDQEAILSESSDTEESESDLEESDLDSE</sequence>
<gene>
    <name evidence="2" type="ORF">AVEN_176422_1</name>
</gene>
<comment type="caution">
    <text evidence="2">The sequence shown here is derived from an EMBL/GenBank/DDBJ whole genome shotgun (WGS) entry which is preliminary data.</text>
</comment>
<name>A0A4Y2C8V5_ARAVE</name>
<proteinExistence type="predicted"/>
<evidence type="ECO:0000313" key="3">
    <source>
        <dbReference type="Proteomes" id="UP000499080"/>
    </source>
</evidence>
<feature type="region of interest" description="Disordered" evidence="1">
    <location>
        <begin position="108"/>
        <end position="133"/>
    </location>
</feature>
<reference evidence="2 3" key="1">
    <citation type="journal article" date="2019" name="Sci. Rep.">
        <title>Orb-weaving spider Araneus ventricosus genome elucidates the spidroin gene catalogue.</title>
        <authorList>
            <person name="Kono N."/>
            <person name="Nakamura H."/>
            <person name="Ohtoshi R."/>
            <person name="Moran D.A.P."/>
            <person name="Shinohara A."/>
            <person name="Yoshida Y."/>
            <person name="Fujiwara M."/>
            <person name="Mori M."/>
            <person name="Tomita M."/>
            <person name="Arakawa K."/>
        </authorList>
    </citation>
    <scope>NUCLEOTIDE SEQUENCE [LARGE SCALE GENOMIC DNA]</scope>
</reference>
<keyword evidence="3" id="KW-1185">Reference proteome</keyword>
<feature type="region of interest" description="Disordered" evidence="1">
    <location>
        <begin position="36"/>
        <end position="59"/>
    </location>
</feature>
<dbReference type="Proteomes" id="UP000499080">
    <property type="component" value="Unassembled WGS sequence"/>
</dbReference>
<feature type="compositionally biased region" description="Acidic residues" evidence="1">
    <location>
        <begin position="116"/>
        <end position="133"/>
    </location>
</feature>
<protein>
    <submittedName>
        <fullName evidence="2">Uncharacterized protein</fullName>
    </submittedName>
</protein>